<dbReference type="OrthoDB" id="9797639at2"/>
<reference evidence="3" key="3">
    <citation type="submission" date="2022-06" db="EMBL/GenBank/DDBJ databases">
        <title>Resources to Facilitate Use of the Altered Schaedler Flora (ASF) Mouse Model to Study Microbiome Function.</title>
        <authorList>
            <person name="Proctor A."/>
            <person name="Parvinroo S."/>
            <person name="Richie T."/>
            <person name="Jia X."/>
            <person name="Lee S.T.M."/>
            <person name="Karp P.D."/>
            <person name="Paley S."/>
            <person name="Kostic A.D."/>
            <person name="Pierre J.F."/>
            <person name="Wannemuehler M.J."/>
            <person name="Phillips G.J."/>
        </authorList>
    </citation>
    <scope>NUCLEOTIDE SEQUENCE</scope>
    <source>
        <strain evidence="3">ASF457</strain>
    </source>
</reference>
<dbReference type="Pfam" id="PF08139">
    <property type="entry name" value="LPAM_1"/>
    <property type="match status" value="1"/>
</dbReference>
<dbReference type="PROSITE" id="PS51257">
    <property type="entry name" value="PROKAR_LIPOPROTEIN"/>
    <property type="match status" value="1"/>
</dbReference>
<organism evidence="3 4">
    <name type="scientific">Mucispirillum schaedleri ASF457</name>
    <dbReference type="NCBI Taxonomy" id="1379858"/>
    <lineage>
        <taxon>Bacteria</taxon>
        <taxon>Pseudomonadati</taxon>
        <taxon>Deferribacterota</taxon>
        <taxon>Deferribacteres</taxon>
        <taxon>Deferribacterales</taxon>
        <taxon>Mucispirillaceae</taxon>
        <taxon>Mucispirillum</taxon>
    </lineage>
</organism>
<dbReference type="eggNOG" id="ENOG50311JA">
    <property type="taxonomic scope" value="Bacteria"/>
</dbReference>
<keyword evidence="4" id="KW-1185">Reference proteome</keyword>
<evidence type="ECO:0000256" key="2">
    <source>
        <dbReference type="ARBA" id="ARBA00022729"/>
    </source>
</evidence>
<name>V2QIF9_9BACT</name>
<proteinExistence type="predicted"/>
<evidence type="ECO:0000313" key="4">
    <source>
        <dbReference type="Proteomes" id="UP000017429"/>
    </source>
</evidence>
<evidence type="ECO:0000256" key="1">
    <source>
        <dbReference type="ARBA" id="ARBA00017922"/>
    </source>
</evidence>
<dbReference type="EMBL" id="CP097562">
    <property type="protein sequence ID" value="USF23841.1"/>
    <property type="molecule type" value="Genomic_DNA"/>
</dbReference>
<accession>V2QIF9</accession>
<sequence>MKRLITIISLLALVSGCNSIGGAVAVVNPLNFTTTGFYPLLIIGELETNLSSLVIDKTRATVADFNVNPFEVLPEKSLVYVMPAIITKSYQKTYDTYYSSLISRYLQMNNFAVITNDISKADFILMTTIAESPERRTGTNSSVISISIMEQDERAVFHSNVVVNSKSDKNFYYYPSKAARPVQELTLLGFEELFKSGLPQAFGIVR</sequence>
<protein>
    <recommendedName>
        <fullName evidence="1">Type IV secretion system putative lipoprotein virB7</fullName>
    </recommendedName>
</protein>
<dbReference type="AlphaFoldDB" id="V2QIF9"/>
<dbReference type="RefSeq" id="WP_023275211.1">
    <property type="nucleotide sequence ID" value="NZ_CP097562.1"/>
</dbReference>
<evidence type="ECO:0000313" key="3">
    <source>
        <dbReference type="EMBL" id="USF23841.1"/>
    </source>
</evidence>
<dbReference type="Proteomes" id="UP000017429">
    <property type="component" value="Chromosome"/>
</dbReference>
<keyword evidence="2" id="KW-0732">Signal</keyword>
<gene>
    <name evidence="3" type="ORF">N508_000908</name>
</gene>
<reference evidence="3" key="2">
    <citation type="submission" date="2022-05" db="EMBL/GenBank/DDBJ databases">
        <authorList>
            <person name="Proctor A.L."/>
            <person name="Phillips G.J."/>
            <person name="Wannemuehler M.J."/>
        </authorList>
    </citation>
    <scope>NUCLEOTIDE SEQUENCE</scope>
    <source>
        <strain evidence="3">ASF457</strain>
    </source>
</reference>
<dbReference type="KEGG" id="msch:N508_000908"/>
<reference evidence="3" key="1">
    <citation type="journal article" date="2014" name="Genome Announc.">
        <title>Draft genome sequences of the altered schaedler flora, a defined bacterial community from gnotobiotic mice.</title>
        <authorList>
            <person name="Wannemuehler M.J."/>
            <person name="Overstreet A.M."/>
            <person name="Ward D.V."/>
            <person name="Phillips G.J."/>
        </authorList>
    </citation>
    <scope>NUCLEOTIDE SEQUENCE</scope>
    <source>
        <strain evidence="3">ASF457</strain>
    </source>
</reference>
<dbReference type="InterPro" id="IPR012640">
    <property type="entry name" value="Membr_lipoprot_lipid_attach_CS"/>
</dbReference>